<dbReference type="EMBL" id="BMPZ01000001">
    <property type="protein sequence ID" value="GGI68039.1"/>
    <property type="molecule type" value="Genomic_DNA"/>
</dbReference>
<keyword evidence="1" id="KW-0732">Signal</keyword>
<dbReference type="Proteomes" id="UP000613743">
    <property type="component" value="Unassembled WGS sequence"/>
</dbReference>
<dbReference type="PANTHER" id="PTHR11575">
    <property type="entry name" value="5'-NUCLEOTIDASE-RELATED"/>
    <property type="match status" value="1"/>
</dbReference>
<dbReference type="GO" id="GO:0009166">
    <property type="term" value="P:nucleotide catabolic process"/>
    <property type="evidence" value="ECO:0007669"/>
    <property type="project" value="InterPro"/>
</dbReference>
<dbReference type="InterPro" id="IPR006179">
    <property type="entry name" value="5_nucleotidase/apyrase"/>
</dbReference>
<dbReference type="GO" id="GO:0008768">
    <property type="term" value="F:UDP-sugar diphosphatase activity"/>
    <property type="evidence" value="ECO:0007669"/>
    <property type="project" value="TreeGrafter"/>
</dbReference>
<dbReference type="RefSeq" id="WP_188916894.1">
    <property type="nucleotide sequence ID" value="NZ_BMPZ01000001.1"/>
</dbReference>
<comment type="similarity">
    <text evidence="2">Belongs to the 5'-nucleotidase family.</text>
</comment>
<dbReference type="SUPFAM" id="SSF55816">
    <property type="entry name" value="5'-nucleotidase (syn. UDP-sugar hydrolase), C-terminal domain"/>
    <property type="match status" value="1"/>
</dbReference>
<name>A0A917N5Q0_9GAMM</name>
<dbReference type="PANTHER" id="PTHR11575:SF24">
    <property type="entry name" value="5'-NUCLEOTIDASE"/>
    <property type="match status" value="1"/>
</dbReference>
<dbReference type="GO" id="GO:0000166">
    <property type="term" value="F:nucleotide binding"/>
    <property type="evidence" value="ECO:0007669"/>
    <property type="project" value="UniProtKB-KW"/>
</dbReference>
<evidence type="ECO:0000313" key="5">
    <source>
        <dbReference type="EMBL" id="GGI68039.1"/>
    </source>
</evidence>
<proteinExistence type="inferred from homology"/>
<dbReference type="GO" id="GO:0030288">
    <property type="term" value="C:outer membrane-bounded periplasmic space"/>
    <property type="evidence" value="ECO:0007669"/>
    <property type="project" value="TreeGrafter"/>
</dbReference>
<dbReference type="AlphaFoldDB" id="A0A917N5Q0"/>
<dbReference type="InterPro" id="IPR029052">
    <property type="entry name" value="Metallo-depent_PP-like"/>
</dbReference>
<evidence type="ECO:0000259" key="4">
    <source>
        <dbReference type="Pfam" id="PF02872"/>
    </source>
</evidence>
<sequence>MQTAYTLKLAHINDTHSHFEPSRIQFNIEHHNKSFELYSHTGGYARLQYQVKQARLAAQQNQQEFLFLHAGDSFQGTLYFNQFKGAANAHLLSMMTPDAMVLGNHEIDAGNGPVKEFIQATNFPILAGNMDLSREQKGKVAPLCGEPRLYDYDPVNHIAKPLIRSFHDRQLAIVGITLDQMKEIARPDADVHFIDAIATTRNTVQSLKKQGIHHIIVLSHLGLQQDRILAQEVEGISLIVGGHTHTLQGDFRKLGRSNLTYGERVNETPIVHAGLHAETLGLANIEFDASGKVTRLLGNNNFMLDEQFLLQSPQDVDEDDYEQIRSILTDHPGILWDEEDVAIRYAIGSQYRPAIDALEHQILAFVPKTLQHSRLPSKHLPHGSEISPWVSKSMYHEAREVSADIDFALHNAGGVRHSLEQGKISVADIIGRVLPFELPLVRYQIQGCYLIEAIESAINAATNNGVIGTGAGSFPYTYGLKYHYDGRQPIGSRLQQLQILDKLHPANHDIHNQELVWKPIETHHYYVGVSSSYTASGKEGYQALLQSCWQKDIQDINLAAAFMQFARKKEVIDQPLAPQLSYISQHS</sequence>
<dbReference type="Pfam" id="PF02872">
    <property type="entry name" value="5_nucleotid_C"/>
    <property type="match status" value="1"/>
</dbReference>
<gene>
    <name evidence="5" type="ORF">GCM10009332_01560</name>
</gene>
<dbReference type="InterPro" id="IPR036907">
    <property type="entry name" value="5'-Nucleotdase_C_sf"/>
</dbReference>
<reference evidence="5" key="2">
    <citation type="submission" date="2020-09" db="EMBL/GenBank/DDBJ databases">
        <authorList>
            <person name="Sun Q."/>
            <person name="Ohkuma M."/>
        </authorList>
    </citation>
    <scope>NUCLEOTIDE SEQUENCE</scope>
    <source>
        <strain evidence="5">JCM 30804</strain>
    </source>
</reference>
<organism evidence="5 6">
    <name type="scientific">Shewanella gelidii</name>
    <dbReference type="NCBI Taxonomy" id="1642821"/>
    <lineage>
        <taxon>Bacteria</taxon>
        <taxon>Pseudomonadati</taxon>
        <taxon>Pseudomonadota</taxon>
        <taxon>Gammaproteobacteria</taxon>
        <taxon>Alteromonadales</taxon>
        <taxon>Shewanellaceae</taxon>
        <taxon>Shewanella</taxon>
    </lineage>
</organism>
<keyword evidence="6" id="KW-1185">Reference proteome</keyword>
<dbReference type="InterPro" id="IPR008334">
    <property type="entry name" value="5'-Nucleotdase_C"/>
</dbReference>
<evidence type="ECO:0000259" key="3">
    <source>
        <dbReference type="Pfam" id="PF00149"/>
    </source>
</evidence>
<feature type="domain" description="5'-Nucleotidase C-terminal" evidence="4">
    <location>
        <begin position="386"/>
        <end position="544"/>
    </location>
</feature>
<dbReference type="PRINTS" id="PR01607">
    <property type="entry name" value="APYRASEFAMLY"/>
</dbReference>
<keyword evidence="2" id="KW-0547">Nucleotide-binding</keyword>
<evidence type="ECO:0000256" key="2">
    <source>
        <dbReference type="RuleBase" id="RU362119"/>
    </source>
</evidence>
<evidence type="ECO:0000256" key="1">
    <source>
        <dbReference type="ARBA" id="ARBA00022729"/>
    </source>
</evidence>
<dbReference type="GO" id="GO:0008253">
    <property type="term" value="F:5'-nucleotidase activity"/>
    <property type="evidence" value="ECO:0007669"/>
    <property type="project" value="TreeGrafter"/>
</dbReference>
<accession>A0A917N5Q0</accession>
<evidence type="ECO:0000313" key="6">
    <source>
        <dbReference type="Proteomes" id="UP000613743"/>
    </source>
</evidence>
<keyword evidence="2" id="KW-0378">Hydrolase</keyword>
<comment type="caution">
    <text evidence="5">The sequence shown here is derived from an EMBL/GenBank/DDBJ whole genome shotgun (WGS) entry which is preliminary data.</text>
</comment>
<dbReference type="Gene3D" id="3.90.780.10">
    <property type="entry name" value="5'-Nucleotidase, C-terminal domain"/>
    <property type="match status" value="1"/>
</dbReference>
<protein>
    <submittedName>
        <fullName evidence="5">Bifunctional metallophosphatase/5'-nucleotidase</fullName>
    </submittedName>
</protein>
<reference evidence="5" key="1">
    <citation type="journal article" date="2014" name="Int. J. Syst. Evol. Microbiol.">
        <title>Complete genome sequence of Corynebacterium casei LMG S-19264T (=DSM 44701T), isolated from a smear-ripened cheese.</title>
        <authorList>
            <consortium name="US DOE Joint Genome Institute (JGI-PGF)"/>
            <person name="Walter F."/>
            <person name="Albersmeier A."/>
            <person name="Kalinowski J."/>
            <person name="Ruckert C."/>
        </authorList>
    </citation>
    <scope>NUCLEOTIDE SEQUENCE</scope>
    <source>
        <strain evidence="5">JCM 30804</strain>
    </source>
</reference>
<dbReference type="Gene3D" id="3.60.21.10">
    <property type="match status" value="1"/>
</dbReference>
<dbReference type="SUPFAM" id="SSF56300">
    <property type="entry name" value="Metallo-dependent phosphatases"/>
    <property type="match status" value="1"/>
</dbReference>
<dbReference type="Pfam" id="PF00149">
    <property type="entry name" value="Metallophos"/>
    <property type="match status" value="1"/>
</dbReference>
<dbReference type="InterPro" id="IPR004843">
    <property type="entry name" value="Calcineurin-like_PHP"/>
</dbReference>
<feature type="domain" description="Calcineurin-like phosphoesterase" evidence="3">
    <location>
        <begin position="8"/>
        <end position="246"/>
    </location>
</feature>